<dbReference type="PANTHER" id="PTHR11472:SF41">
    <property type="entry name" value="ATP-DEPENDENT DNA HELICASE DDX11-RELATED"/>
    <property type="match status" value="1"/>
</dbReference>
<dbReference type="GO" id="GO:0046872">
    <property type="term" value="F:metal ion binding"/>
    <property type="evidence" value="ECO:0007669"/>
    <property type="project" value="UniProtKB-KW"/>
</dbReference>
<evidence type="ECO:0000259" key="17">
    <source>
        <dbReference type="PROSITE" id="PS51193"/>
    </source>
</evidence>
<feature type="domain" description="Helicase ATP-binding" evidence="17">
    <location>
        <begin position="9"/>
        <end position="430"/>
    </location>
</feature>
<dbReference type="Proteomes" id="UP000001073">
    <property type="component" value="Chromosome 23"/>
</dbReference>
<keyword evidence="14" id="KW-0539">Nucleus</keyword>
<evidence type="ECO:0000256" key="10">
    <source>
        <dbReference type="ARBA" id="ARBA00023004"/>
    </source>
</evidence>
<dbReference type="PANTHER" id="PTHR11472">
    <property type="entry name" value="DNA REPAIR DEAD HELICASE RAD3/XP-D SUBFAMILY MEMBER"/>
    <property type="match status" value="1"/>
</dbReference>
<dbReference type="InterPro" id="IPR006554">
    <property type="entry name" value="Helicase-like_DEXD_c2"/>
</dbReference>
<evidence type="ECO:0000256" key="3">
    <source>
        <dbReference type="ARBA" id="ARBA00008435"/>
    </source>
</evidence>
<keyword evidence="11" id="KW-0411">Iron-sulfur</keyword>
<reference evidence="18 19" key="1">
    <citation type="submission" date="2012-10" db="EMBL/GenBank/DDBJ databases">
        <authorList>
            <consortium name="Gibbon Genome Sequencing Consortium"/>
        </authorList>
    </citation>
    <scope>NUCLEOTIDE SEQUENCE [LARGE SCALE GENOMIC DNA]</scope>
</reference>
<reference evidence="18" key="2">
    <citation type="submission" date="2025-08" db="UniProtKB">
        <authorList>
            <consortium name="Ensembl"/>
        </authorList>
    </citation>
    <scope>IDENTIFICATION</scope>
</reference>
<dbReference type="AlphaFoldDB" id="A0A2I3H228"/>
<dbReference type="OMA" id="QTHQFRD"/>
<evidence type="ECO:0000313" key="19">
    <source>
        <dbReference type="Proteomes" id="UP000001073"/>
    </source>
</evidence>
<dbReference type="GO" id="GO:2000781">
    <property type="term" value="P:positive regulation of double-strand break repair"/>
    <property type="evidence" value="ECO:0007669"/>
    <property type="project" value="Ensembl"/>
</dbReference>
<dbReference type="GO" id="GO:0008186">
    <property type="term" value="F:ATP-dependent activity, acting on RNA"/>
    <property type="evidence" value="ECO:0007669"/>
    <property type="project" value="Ensembl"/>
</dbReference>
<evidence type="ECO:0000256" key="15">
    <source>
        <dbReference type="SAM" id="Coils"/>
    </source>
</evidence>
<evidence type="ECO:0000256" key="8">
    <source>
        <dbReference type="ARBA" id="ARBA00022840"/>
    </source>
</evidence>
<evidence type="ECO:0000256" key="9">
    <source>
        <dbReference type="ARBA" id="ARBA00022884"/>
    </source>
</evidence>
<dbReference type="PROSITE" id="PS51193">
    <property type="entry name" value="HELICASE_ATP_BIND_2"/>
    <property type="match status" value="1"/>
</dbReference>
<dbReference type="GO" id="GO:0030496">
    <property type="term" value="C:midbody"/>
    <property type="evidence" value="ECO:0007669"/>
    <property type="project" value="Ensembl"/>
</dbReference>
<accession>A0A2I3H228</accession>
<dbReference type="GO" id="GO:0051536">
    <property type="term" value="F:iron-sulfur cluster binding"/>
    <property type="evidence" value="ECO:0007669"/>
    <property type="project" value="UniProtKB-KW"/>
</dbReference>
<gene>
    <name evidence="18" type="primary">DDX11</name>
</gene>
<dbReference type="GO" id="GO:0005730">
    <property type="term" value="C:nucleolus"/>
    <property type="evidence" value="ECO:0007669"/>
    <property type="project" value="Ensembl"/>
</dbReference>
<sequence length="965" mass="107922">MANETQKVGAIHFPFPFTPYSIQEDFMAELYRVLEAGKIGIFESPTGTGKSLSLICGALSWLRDFEQKKREEEARLLETGTGPLHDEKDESLCLSSSCEGAAGTPRPAGEPAWVTQFVQKKEERDLVDRLKAEQARRKQREERLQQLQHRVQLKYAAKRLRQEEEEMENLLRLSREMLETGLGAERPEQLESGEEELVLAEYENRGGSATLPQIYYCSRTHSQLAQFVHEVKKSPFGKDVRLVSLGSRQNLCVNEDVKSLGSVQLINDRCVDMQRSRHEKKKGAEEEKPKRRRQEKQAACPFYNHEQMGLLRDEALADVKDIEQLLALGKEARACPYYGSRLAIPAAQLVVLPYQMLLHAATRQAAGIRLQDQVVIIDEAHNLIDTITGMHSVEVSGSQLCQAHSQLLQYMERYGKRLKAKNLMYLKQILYLLEKFVAVLGGNIKQNPNTQSLSQTGTELKTINDFLFQSQIDNINLFKVQRYCEKSMISRKLFGFTERYGAVLSSREQPKLAGFQQFLQSLQPRTTEALAAPADESQASAPRPASPLMHIEGFLAALTTANQDGRVILSRQGSLSQSTLKFLLLNPAVHFAQVVKECRAVVIAGGTMQPVSDFRQQLLACAGVEAERVVEFSCGHVIPPDNILPLVICSGISNQPLEFTFQKRELPQMMDEAGRILCNLCGVVPGGVVCFFPSYEYLRQVHAHWEKGGLLDRLAARKKIFQEPKSAHQVEQVLLAYSRCIQGCGQERGRVTGALLLSVVGGKMSEGINFSDNLGRCVVMVGMPFPNIRSPELQEKMAYLDQTLPRAPGQAPPGKALVENLCMKAVNQSIGRAIRHQKDFASIVLLDQRYARPPVLAKLPAWIRARVDVKSTFGPAIAAVLKHRKKKARENEQCHSPRQTAALPPTVASRDQLVEEIPRRLPALAYSLQQESHRVECGVQSPSTPSSVFLPTVVFLLLDPFFSLV</sequence>
<dbReference type="SMART" id="SM00491">
    <property type="entry name" value="HELICc2"/>
    <property type="match status" value="1"/>
</dbReference>
<dbReference type="Pfam" id="PF13307">
    <property type="entry name" value="Helicase_C_2"/>
    <property type="match status" value="1"/>
</dbReference>
<dbReference type="GO" id="GO:0045142">
    <property type="term" value="F:triplex DNA binding"/>
    <property type="evidence" value="ECO:0007669"/>
    <property type="project" value="Ensembl"/>
</dbReference>
<keyword evidence="6" id="KW-0378">Hydrolase</keyword>
<dbReference type="GO" id="GO:0034085">
    <property type="term" value="P:establishment of sister chromatid cohesion"/>
    <property type="evidence" value="ECO:0007669"/>
    <property type="project" value="TreeGrafter"/>
</dbReference>
<evidence type="ECO:0000256" key="5">
    <source>
        <dbReference type="ARBA" id="ARBA00022741"/>
    </source>
</evidence>
<evidence type="ECO:0000256" key="12">
    <source>
        <dbReference type="ARBA" id="ARBA00023125"/>
    </source>
</evidence>
<dbReference type="GO" id="GO:1904976">
    <property type="term" value="P:cellular response to bleomycin"/>
    <property type="evidence" value="ECO:0007669"/>
    <property type="project" value="Ensembl"/>
</dbReference>
<protein>
    <submittedName>
        <fullName evidence="18">DEAD/H-box helicase 11</fullName>
    </submittedName>
</protein>
<dbReference type="GO" id="GO:0051880">
    <property type="term" value="F:G-quadruplex DNA binding"/>
    <property type="evidence" value="ECO:0007669"/>
    <property type="project" value="Ensembl"/>
</dbReference>
<dbReference type="CDD" id="cd18788">
    <property type="entry name" value="SF2_C_XPD"/>
    <property type="match status" value="1"/>
</dbReference>
<proteinExistence type="inferred from homology"/>
<dbReference type="GO" id="GO:0005654">
    <property type="term" value="C:nucleoplasm"/>
    <property type="evidence" value="ECO:0007669"/>
    <property type="project" value="Ensembl"/>
</dbReference>
<dbReference type="EMBL" id="ADFV01028736">
    <property type="status" value="NOT_ANNOTATED_CDS"/>
    <property type="molecule type" value="Genomic_DNA"/>
</dbReference>
<dbReference type="GO" id="GO:0005524">
    <property type="term" value="F:ATP binding"/>
    <property type="evidence" value="ECO:0007669"/>
    <property type="project" value="UniProtKB-KW"/>
</dbReference>
<dbReference type="InParanoid" id="A0A2I3H228"/>
<evidence type="ECO:0000313" key="18">
    <source>
        <dbReference type="Ensembl" id="ENSNLEP00000037601.1"/>
    </source>
</evidence>
<dbReference type="FunFam" id="3.40.50.300:FF:000909">
    <property type="entry name" value="Putative ATP-dependent RNA helicase DDX11"/>
    <property type="match status" value="1"/>
</dbReference>
<evidence type="ECO:0000256" key="7">
    <source>
        <dbReference type="ARBA" id="ARBA00022806"/>
    </source>
</evidence>
<keyword evidence="8" id="KW-0067">ATP-binding</keyword>
<feature type="compositionally biased region" description="Basic and acidic residues" evidence="16">
    <location>
        <begin position="274"/>
        <end position="289"/>
    </location>
</feature>
<dbReference type="NCBIfam" id="TIGR00604">
    <property type="entry name" value="rad3"/>
    <property type="match status" value="1"/>
</dbReference>
<dbReference type="Gene3D" id="3.40.50.300">
    <property type="entry name" value="P-loop containing nucleotide triphosphate hydrolases"/>
    <property type="match status" value="3"/>
</dbReference>
<dbReference type="GO" id="GO:0000922">
    <property type="term" value="C:spindle pole"/>
    <property type="evidence" value="ECO:0007669"/>
    <property type="project" value="Ensembl"/>
</dbReference>
<evidence type="ECO:0000256" key="1">
    <source>
        <dbReference type="ARBA" id="ARBA00001966"/>
    </source>
</evidence>
<evidence type="ECO:0000256" key="14">
    <source>
        <dbReference type="ARBA" id="ARBA00023242"/>
    </source>
</evidence>
<evidence type="ECO:0000256" key="16">
    <source>
        <dbReference type="SAM" id="MobiDB-lite"/>
    </source>
</evidence>
<dbReference type="GO" id="GO:0016818">
    <property type="term" value="F:hydrolase activity, acting on acid anhydrides, in phosphorus-containing anhydrides"/>
    <property type="evidence" value="ECO:0007669"/>
    <property type="project" value="InterPro"/>
</dbReference>
<comment type="similarity">
    <text evidence="3">Belongs to the DEAD box helicase family. DEAH subfamily. DDX11/CHL1 sub-subfamily.</text>
</comment>
<evidence type="ECO:0000256" key="11">
    <source>
        <dbReference type="ARBA" id="ARBA00023014"/>
    </source>
</evidence>
<keyword evidence="7" id="KW-0347">Helicase</keyword>
<dbReference type="GO" id="GO:0045876">
    <property type="term" value="P:positive regulation of sister chromatid cohesion"/>
    <property type="evidence" value="ECO:0007669"/>
    <property type="project" value="Ensembl"/>
</dbReference>
<dbReference type="SMART" id="SM00488">
    <property type="entry name" value="DEXDc2"/>
    <property type="match status" value="1"/>
</dbReference>
<keyword evidence="5" id="KW-0547">Nucleotide-binding</keyword>
<dbReference type="GO" id="GO:1990700">
    <property type="term" value="P:nucleolar chromatin organization"/>
    <property type="evidence" value="ECO:0007669"/>
    <property type="project" value="Ensembl"/>
</dbReference>
<dbReference type="InterPro" id="IPR027417">
    <property type="entry name" value="P-loop_NTPase"/>
</dbReference>
<dbReference type="InterPro" id="IPR006555">
    <property type="entry name" value="ATP-dep_Helicase_C"/>
</dbReference>
<dbReference type="EMBL" id="ADFV01028735">
    <property type="status" value="NOT_ANNOTATED_CDS"/>
    <property type="molecule type" value="Genomic_DNA"/>
</dbReference>
<dbReference type="GO" id="GO:0000785">
    <property type="term" value="C:chromatin"/>
    <property type="evidence" value="ECO:0007669"/>
    <property type="project" value="Ensembl"/>
</dbReference>
<dbReference type="GO" id="GO:0043139">
    <property type="term" value="F:5'-3' DNA helicase activity"/>
    <property type="evidence" value="ECO:0007669"/>
    <property type="project" value="Ensembl"/>
</dbReference>
<dbReference type="GO" id="GO:0003688">
    <property type="term" value="F:DNA replication origin binding"/>
    <property type="evidence" value="ECO:0007669"/>
    <property type="project" value="Ensembl"/>
</dbReference>
<dbReference type="GO" id="GO:0003727">
    <property type="term" value="F:single-stranded RNA binding"/>
    <property type="evidence" value="ECO:0007669"/>
    <property type="project" value="Ensembl"/>
</dbReference>
<dbReference type="GO" id="GO:0031297">
    <property type="term" value="P:replication fork processing"/>
    <property type="evidence" value="ECO:0007669"/>
    <property type="project" value="Ensembl"/>
</dbReference>
<keyword evidence="19" id="KW-1185">Reference proteome</keyword>
<dbReference type="GO" id="GO:0072711">
    <property type="term" value="P:cellular response to hydroxyurea"/>
    <property type="evidence" value="ECO:0007669"/>
    <property type="project" value="Ensembl"/>
</dbReference>
<reference evidence="18" key="3">
    <citation type="submission" date="2025-09" db="UniProtKB">
        <authorList>
            <consortium name="Ensembl"/>
        </authorList>
    </citation>
    <scope>IDENTIFICATION</scope>
</reference>
<dbReference type="FunCoup" id="A0A2I3H228">
    <property type="interactions" value="1210"/>
</dbReference>
<dbReference type="InterPro" id="IPR045028">
    <property type="entry name" value="DinG/Rad3-like"/>
</dbReference>
<evidence type="ECO:0000256" key="13">
    <source>
        <dbReference type="ARBA" id="ARBA00023235"/>
    </source>
</evidence>
<feature type="region of interest" description="Disordered" evidence="16">
    <location>
        <begin position="274"/>
        <end position="297"/>
    </location>
</feature>
<dbReference type="InterPro" id="IPR013020">
    <property type="entry name" value="Rad3/Chl1-like"/>
</dbReference>
<keyword evidence="4" id="KW-0479">Metal-binding</keyword>
<dbReference type="FunFam" id="3.40.50.300:FF:001050">
    <property type="entry name" value="ATP-dependent DNA helicase DDX11"/>
    <property type="match status" value="1"/>
</dbReference>
<name>A0A2I3H228_NOMLE</name>
<dbReference type="GO" id="GO:0072719">
    <property type="term" value="P:cellular response to cisplatin"/>
    <property type="evidence" value="ECO:0007669"/>
    <property type="project" value="Ensembl"/>
</dbReference>
<keyword evidence="13" id="KW-0413">Isomerase</keyword>
<keyword evidence="15" id="KW-0175">Coiled coil</keyword>
<evidence type="ECO:0000256" key="2">
    <source>
        <dbReference type="ARBA" id="ARBA00004123"/>
    </source>
</evidence>
<keyword evidence="9" id="KW-0694">RNA-binding</keyword>
<dbReference type="GO" id="GO:0003697">
    <property type="term" value="F:single-stranded DNA binding"/>
    <property type="evidence" value="ECO:0007669"/>
    <property type="project" value="Ensembl"/>
</dbReference>
<dbReference type="FunFam" id="3.40.50.300:FF:003220">
    <property type="entry name" value="ATP-dependent DNA helicase DDX11"/>
    <property type="match status" value="1"/>
</dbReference>
<dbReference type="Ensembl" id="ENSNLET00000054678.1">
    <property type="protein sequence ID" value="ENSNLEP00000037601.1"/>
    <property type="gene ID" value="ENSNLEG00000002676.3"/>
</dbReference>
<dbReference type="InterPro" id="IPR014013">
    <property type="entry name" value="Helic_SF1/SF2_ATP-bd_DinG/Rad3"/>
</dbReference>
<comment type="subcellular location">
    <subcellularLocation>
        <location evidence="2">Nucleus</location>
    </subcellularLocation>
</comment>
<dbReference type="GeneTree" id="ENSGT00950000182970"/>
<keyword evidence="12" id="KW-0238">DNA-binding</keyword>
<dbReference type="GO" id="GO:1901838">
    <property type="term" value="P:positive regulation of transcription of nucleolar large rRNA by RNA polymerase I"/>
    <property type="evidence" value="ECO:0007669"/>
    <property type="project" value="Ensembl"/>
</dbReference>
<dbReference type="GO" id="GO:0005813">
    <property type="term" value="C:centrosome"/>
    <property type="evidence" value="ECO:0007669"/>
    <property type="project" value="Ensembl"/>
</dbReference>
<dbReference type="GO" id="GO:0003682">
    <property type="term" value="F:chromatin binding"/>
    <property type="evidence" value="ECO:0007669"/>
    <property type="project" value="Ensembl"/>
</dbReference>
<comment type="cofactor">
    <cofactor evidence="1">
        <name>[4Fe-4S] cluster</name>
        <dbReference type="ChEBI" id="CHEBI:49883"/>
    </cofactor>
</comment>
<dbReference type="Pfam" id="PF06733">
    <property type="entry name" value="DEAD_2"/>
    <property type="match status" value="1"/>
</dbReference>
<evidence type="ECO:0000256" key="4">
    <source>
        <dbReference type="ARBA" id="ARBA00022723"/>
    </source>
</evidence>
<keyword evidence="10" id="KW-0408">Iron</keyword>
<evidence type="ECO:0000256" key="6">
    <source>
        <dbReference type="ARBA" id="ARBA00022801"/>
    </source>
</evidence>
<organism evidence="18 19">
    <name type="scientific">Nomascus leucogenys</name>
    <name type="common">Northern white-cheeked gibbon</name>
    <name type="synonym">Hylobates leucogenys</name>
    <dbReference type="NCBI Taxonomy" id="61853"/>
    <lineage>
        <taxon>Eukaryota</taxon>
        <taxon>Metazoa</taxon>
        <taxon>Chordata</taxon>
        <taxon>Craniata</taxon>
        <taxon>Vertebrata</taxon>
        <taxon>Euteleostomi</taxon>
        <taxon>Mammalia</taxon>
        <taxon>Eutheria</taxon>
        <taxon>Euarchontoglires</taxon>
        <taxon>Primates</taxon>
        <taxon>Haplorrhini</taxon>
        <taxon>Catarrhini</taxon>
        <taxon>Hylobatidae</taxon>
        <taxon>Nomascus</taxon>
    </lineage>
</organism>
<dbReference type="STRING" id="61853.ENSNLEP00000037601"/>
<feature type="coiled-coil region" evidence="15">
    <location>
        <begin position="127"/>
        <end position="180"/>
    </location>
</feature>
<dbReference type="InterPro" id="IPR010614">
    <property type="entry name" value="RAD3-like_helicase_DEAD"/>
</dbReference>
<dbReference type="SUPFAM" id="SSF52540">
    <property type="entry name" value="P-loop containing nucleoside triphosphate hydrolases"/>
    <property type="match status" value="1"/>
</dbReference>
<dbReference type="GO" id="GO:0006974">
    <property type="term" value="P:DNA damage response"/>
    <property type="evidence" value="ECO:0007669"/>
    <property type="project" value="Ensembl"/>
</dbReference>